<sequence>MIASTLQRNVFVDFGHTVIWPNHYILLIGPTGNAKSSAVAIGEDLLRECGTVNVLPEEISKQAIVKELRRAKMDEDGNIKSEDSTGLLIATELTDFLGKDNYKRGLVPFLTNLYDGKLDYRDAKITREGTALKNVCFSFLGATTSEWLTELAPTSVFTGGFMGRVVVVGALSRRYNFMPPRRDPHVRSELAEDLRAMAAWKGKVQIEQDALVPLEDHSRAVYGGHGLAVDDERAEGWYARKEAHTLKLCLALAASHGHTSIERSVVEEALGILYDVELKMMSVYDRIDVTEGHKKRERIIEALVKADVEEGLSSRDIWRKVGHRFDTMKEFEECLRGLREVEKVEMVSTEGVGRPTYLYKLILRKE</sequence>
<reference evidence="1" key="1">
    <citation type="journal article" date="2015" name="Nature">
        <title>Complex archaea that bridge the gap between prokaryotes and eukaryotes.</title>
        <authorList>
            <person name="Spang A."/>
            <person name="Saw J.H."/>
            <person name="Jorgensen S.L."/>
            <person name="Zaremba-Niedzwiedzka K."/>
            <person name="Martijn J."/>
            <person name="Lind A.E."/>
            <person name="van Eijk R."/>
            <person name="Schleper C."/>
            <person name="Guy L."/>
            <person name="Ettema T.J."/>
        </authorList>
    </citation>
    <scope>NUCLEOTIDE SEQUENCE</scope>
</reference>
<dbReference type="EMBL" id="LAZR01019708">
    <property type="protein sequence ID" value="KKL91520.1"/>
    <property type="molecule type" value="Genomic_DNA"/>
</dbReference>
<dbReference type="AlphaFoldDB" id="A0A0F9ICH3"/>
<protein>
    <recommendedName>
        <fullName evidence="2">MCM domain-containing protein</fullName>
    </recommendedName>
</protein>
<accession>A0A0F9ICH3</accession>
<evidence type="ECO:0008006" key="2">
    <source>
        <dbReference type="Google" id="ProtNLM"/>
    </source>
</evidence>
<comment type="caution">
    <text evidence="1">The sequence shown here is derived from an EMBL/GenBank/DDBJ whole genome shotgun (WGS) entry which is preliminary data.</text>
</comment>
<evidence type="ECO:0000313" key="1">
    <source>
        <dbReference type="EMBL" id="KKL91520.1"/>
    </source>
</evidence>
<proteinExistence type="predicted"/>
<gene>
    <name evidence="1" type="ORF">LCGC14_1893850</name>
</gene>
<organism evidence="1">
    <name type="scientific">marine sediment metagenome</name>
    <dbReference type="NCBI Taxonomy" id="412755"/>
    <lineage>
        <taxon>unclassified sequences</taxon>
        <taxon>metagenomes</taxon>
        <taxon>ecological metagenomes</taxon>
    </lineage>
</organism>
<name>A0A0F9ICH3_9ZZZZ</name>